<name>A0A9X4LI19_9BURK</name>
<feature type="signal peptide" evidence="1">
    <location>
        <begin position="1"/>
        <end position="21"/>
    </location>
</feature>
<comment type="caution">
    <text evidence="2">The sequence shown here is derived from an EMBL/GenBank/DDBJ whole genome shotgun (WGS) entry which is preliminary data.</text>
</comment>
<feature type="chain" id="PRO_5040982378" evidence="1">
    <location>
        <begin position="22"/>
        <end position="160"/>
    </location>
</feature>
<reference evidence="2" key="1">
    <citation type="submission" date="2019-02" db="EMBL/GenBank/DDBJ databases">
        <title>Draft genome of the type strain Pelomonas aquatica CCUG 52575T.</title>
        <authorList>
            <person name="Gomila M."/>
            <person name="Lalucat J."/>
        </authorList>
    </citation>
    <scope>NUCLEOTIDE SEQUENCE</scope>
    <source>
        <strain evidence="2">CCUG 52575</strain>
    </source>
</reference>
<evidence type="ECO:0000313" key="3">
    <source>
        <dbReference type="Proteomes" id="UP001152766"/>
    </source>
</evidence>
<evidence type="ECO:0000313" key="2">
    <source>
        <dbReference type="EMBL" id="MDG0863301.1"/>
    </source>
</evidence>
<protein>
    <submittedName>
        <fullName evidence="2">Uncharacterized protein</fullName>
    </submittedName>
</protein>
<dbReference type="AlphaFoldDB" id="A0A9X4LI19"/>
<accession>A0A9X4LI19</accession>
<evidence type="ECO:0000256" key="1">
    <source>
        <dbReference type="SAM" id="SignalP"/>
    </source>
</evidence>
<organism evidence="2 3">
    <name type="scientific">Pelomonas aquatica</name>
    <dbReference type="NCBI Taxonomy" id="431058"/>
    <lineage>
        <taxon>Bacteria</taxon>
        <taxon>Pseudomonadati</taxon>
        <taxon>Pseudomonadota</taxon>
        <taxon>Betaproteobacteria</taxon>
        <taxon>Burkholderiales</taxon>
        <taxon>Sphaerotilaceae</taxon>
        <taxon>Roseateles</taxon>
    </lineage>
</organism>
<keyword evidence="3" id="KW-1185">Reference proteome</keyword>
<keyword evidence="1" id="KW-0732">Signal</keyword>
<gene>
    <name evidence="2" type="ORF">EXJ73_12580</name>
</gene>
<proteinExistence type="predicted"/>
<dbReference type="Proteomes" id="UP001152766">
    <property type="component" value="Unassembled WGS sequence"/>
</dbReference>
<dbReference type="RefSeq" id="WP_268147736.1">
    <property type="nucleotide sequence ID" value="NZ_JAPPUW010000003.1"/>
</dbReference>
<dbReference type="EMBL" id="SGUG01000016">
    <property type="protein sequence ID" value="MDG0863301.1"/>
    <property type="molecule type" value="Genomic_DNA"/>
</dbReference>
<sequence>MRLIPLLALAGLIALPAAARAEAPLALGFSDFFVRPIGPRGLEPTARLQAASGHEVRLVGFMVQRERPRAGQFLLTPRPVSMAEDADGEADDLPASTVTVLLPDAQRERLVAHRPGPLALTGRLEYGPAEDASGRISWVRLHLAPDALAAQPAAASSHPH</sequence>